<evidence type="ECO:0000259" key="7">
    <source>
        <dbReference type="PROSITE" id="PS50853"/>
    </source>
</evidence>
<keyword evidence="9" id="KW-1185">Reference proteome</keyword>
<feature type="domain" description="Fibronectin type-III" evidence="7">
    <location>
        <begin position="773"/>
        <end position="887"/>
    </location>
</feature>
<dbReference type="PROSITE" id="PS50853">
    <property type="entry name" value="FN3"/>
    <property type="match status" value="4"/>
</dbReference>
<dbReference type="Pfam" id="PF07679">
    <property type="entry name" value="I-set"/>
    <property type="match status" value="1"/>
</dbReference>
<dbReference type="SUPFAM" id="SSF49265">
    <property type="entry name" value="Fibronectin type III"/>
    <property type="match status" value="2"/>
</dbReference>
<feature type="domain" description="Ig-like" evidence="6">
    <location>
        <begin position="287"/>
        <end position="369"/>
    </location>
</feature>
<dbReference type="GO" id="GO:0098609">
    <property type="term" value="P:cell-cell adhesion"/>
    <property type="evidence" value="ECO:0007669"/>
    <property type="project" value="TreeGrafter"/>
</dbReference>
<dbReference type="SMART" id="SM00409">
    <property type="entry name" value="IG"/>
    <property type="match status" value="6"/>
</dbReference>
<dbReference type="InterPro" id="IPR003598">
    <property type="entry name" value="Ig_sub2"/>
</dbReference>
<dbReference type="CDD" id="cd00063">
    <property type="entry name" value="FN3"/>
    <property type="match status" value="3"/>
</dbReference>
<keyword evidence="1" id="KW-0677">Repeat</keyword>
<dbReference type="InterPro" id="IPR036179">
    <property type="entry name" value="Ig-like_dom_sf"/>
</dbReference>
<evidence type="ECO:0000313" key="9">
    <source>
        <dbReference type="Proteomes" id="UP001195483"/>
    </source>
</evidence>
<keyword evidence="3" id="KW-0812">Transmembrane</keyword>
<keyword evidence="2" id="KW-1015">Disulfide bond</keyword>
<feature type="domain" description="Ig-like" evidence="6">
    <location>
        <begin position="397"/>
        <end position="482"/>
    </location>
</feature>
<keyword evidence="3" id="KW-0472">Membrane</keyword>
<feature type="domain" description="Fibronectin type-III" evidence="7">
    <location>
        <begin position="999"/>
        <end position="1099"/>
    </location>
</feature>
<dbReference type="GO" id="GO:0030424">
    <property type="term" value="C:axon"/>
    <property type="evidence" value="ECO:0007669"/>
    <property type="project" value="TreeGrafter"/>
</dbReference>
<dbReference type="PANTHER" id="PTHR44170">
    <property type="entry name" value="PROTEIN SIDEKICK"/>
    <property type="match status" value="1"/>
</dbReference>
<evidence type="ECO:0000256" key="2">
    <source>
        <dbReference type="ARBA" id="ARBA00023157"/>
    </source>
</evidence>
<feature type="domain" description="Ig-like" evidence="6">
    <location>
        <begin position="579"/>
        <end position="671"/>
    </location>
</feature>
<dbReference type="InterPro" id="IPR013098">
    <property type="entry name" value="Ig_I-set"/>
</dbReference>
<dbReference type="SUPFAM" id="SSF48726">
    <property type="entry name" value="Immunoglobulin"/>
    <property type="match status" value="6"/>
</dbReference>
<feature type="chain" id="PRO_5042123855" description="Contactin" evidence="4">
    <location>
        <begin position="18"/>
        <end position="1252"/>
    </location>
</feature>
<dbReference type="EMBL" id="JAEAOA010002335">
    <property type="protein sequence ID" value="KAK3583393.1"/>
    <property type="molecule type" value="Genomic_DNA"/>
</dbReference>
<sequence>MKGLLLLISLFIRQIWSIYGQISPLGCPENWYPSENKCYKFAQNDKRITEEAEAACWVDGASLLSINTVTEHQFISQWLSKHDFSTNMWHTSGVYQNGVIIWKGDNTNYNGPSFWNKNPNPGARSHIVYKFDGRDDGYGWSLIDNSINANYICEMEKSAVSNFAIQSRDFDYGLGLVSLDNVPRGPKIIKEPGSIVIVGDGVTSVYLECIAKGVPFPAYKWYRGSGLNQSVTSSTDNRYTLSGGRLTIEKPNNNLDFNTYRCSVENEYGTVMSEAAQILFGYLYNFPPVKPEDIVAKQFDGTKMQCTAPSALPAVRYEWFWNSLNGFIFPAHPYMFVSNSGLLYFSEVQLTDEKKYYCIVTLTAPAEYSMATYQPPSRTSLPIWLRVTGYRVGDFGPILHTHIFPTPALRGGIIRMECIAYGTLPLYYSWKRANGQPFSEGTELSDLNRVLTIKNAQLDAEGDYLCECTRAQAYAAVNITLVLESRPYFPFPLRDRHVDPDKSVSWRCKAVARPVPVYTWYKNGILLQNIPGEIEIQQNYLLIKSVKKNRHEGMYQCAATNVYGTTYSTAQLRVLSFLPNFNKYPLPTETLAPQGGNITIRCSVEGAPAPEVAWLKNGVNMNLVIGDVTNRVYMSFNNGLVLTDIQPADQATYTCQATNTIGVATNTTSLVVVGGITISVPPTNQQVIVNSTAFLYCEASYDYKTYDLVYLWTFNGYPIDFDDSLHYVKSSQNGHNGLYVREAQTKHMGQYSCIAKTTLHTVEQSAFLEVMGPPGEPGGVYVDLQSVTATSASIIWTVGAEYGDPVVYFIIEGETHYYKRQWHVLKSDIPAQDTVQGVGGILRSDQRVYLVDNLIPNTGYSFRVSAVNKFGTGRPSVGSGIIKTPPTAPVLAPKQVYGGGGSEGTLTIKWEPLDISEESGSGLGYNVYWRRKPEDTDDGVGRGDNWMKGQVNSNIGQYVYLVGLENYYLEYEVKVGAFNDYGPGPNSSVEVIYSAEAMPVARPVMQDGDGYNCTAVWTYWDPVPDTRESVKGSIRGYQIVYYQQTIPELIKTVYTWGQTGECLVIGLEQNNNWLIAVQVMNHAGVGPIGEWRLSESKHWAPRLYPRHVKVFSHGPNSVRVTWQQIDTRWDEESLEGYILKHWKVTDDIRTAVETKVPKVWETILEGIQSNEVYKLRILGWSRGGEGAKSPTVYFTLGGSVNIDPSTSEYIYPGYEGHCSHLSFSHLFLLIFSVLSYIAIHFISTVQIYDLSS</sequence>
<dbReference type="InterPro" id="IPR003599">
    <property type="entry name" value="Ig_sub"/>
</dbReference>
<dbReference type="PANTHER" id="PTHR44170:SF6">
    <property type="entry name" value="CONTACTIN"/>
    <property type="match status" value="1"/>
</dbReference>
<reference evidence="8" key="1">
    <citation type="journal article" date="2021" name="Genome Biol. Evol.">
        <title>A High-Quality Reference Genome for a Parasitic Bivalve with Doubly Uniparental Inheritance (Bivalvia: Unionida).</title>
        <authorList>
            <person name="Smith C.H."/>
        </authorList>
    </citation>
    <scope>NUCLEOTIDE SEQUENCE</scope>
    <source>
        <strain evidence="8">CHS0354</strain>
    </source>
</reference>
<dbReference type="InterPro" id="IPR003961">
    <property type="entry name" value="FN3_dom"/>
</dbReference>
<feature type="signal peptide" evidence="4">
    <location>
        <begin position="1"/>
        <end position="17"/>
    </location>
</feature>
<accession>A0AAE0VM71</accession>
<dbReference type="Pfam" id="PF00041">
    <property type="entry name" value="fn3"/>
    <property type="match status" value="1"/>
</dbReference>
<evidence type="ECO:0000256" key="1">
    <source>
        <dbReference type="ARBA" id="ARBA00022737"/>
    </source>
</evidence>
<dbReference type="InterPro" id="IPR036116">
    <property type="entry name" value="FN3_sf"/>
</dbReference>
<dbReference type="InterPro" id="IPR016186">
    <property type="entry name" value="C-type_lectin-like/link_sf"/>
</dbReference>
<evidence type="ECO:0000313" key="8">
    <source>
        <dbReference type="EMBL" id="KAK3583393.1"/>
    </source>
</evidence>
<dbReference type="Gene3D" id="3.10.100.10">
    <property type="entry name" value="Mannose-Binding Protein A, subunit A"/>
    <property type="match status" value="1"/>
</dbReference>
<dbReference type="FunFam" id="2.60.40.10:FF:000035">
    <property type="entry name" value="Contactin 1"/>
    <property type="match status" value="1"/>
</dbReference>
<feature type="domain" description="Ig-like" evidence="6">
    <location>
        <begin position="487"/>
        <end position="576"/>
    </location>
</feature>
<evidence type="ECO:0008006" key="10">
    <source>
        <dbReference type="Google" id="ProtNLM"/>
    </source>
</evidence>
<dbReference type="Proteomes" id="UP001195483">
    <property type="component" value="Unassembled WGS sequence"/>
</dbReference>
<dbReference type="AlphaFoldDB" id="A0AAE0VM71"/>
<dbReference type="SMART" id="SM00034">
    <property type="entry name" value="CLECT"/>
    <property type="match status" value="1"/>
</dbReference>
<dbReference type="InterPro" id="IPR001304">
    <property type="entry name" value="C-type_lectin-like"/>
</dbReference>
<dbReference type="PROSITE" id="PS50835">
    <property type="entry name" value="IG_LIKE"/>
    <property type="match status" value="6"/>
</dbReference>
<feature type="domain" description="Ig-like" evidence="6">
    <location>
        <begin position="676"/>
        <end position="769"/>
    </location>
</feature>
<evidence type="ECO:0000259" key="6">
    <source>
        <dbReference type="PROSITE" id="PS50835"/>
    </source>
</evidence>
<organism evidence="8 9">
    <name type="scientific">Potamilus streckersoni</name>
    <dbReference type="NCBI Taxonomy" id="2493646"/>
    <lineage>
        <taxon>Eukaryota</taxon>
        <taxon>Metazoa</taxon>
        <taxon>Spiralia</taxon>
        <taxon>Lophotrochozoa</taxon>
        <taxon>Mollusca</taxon>
        <taxon>Bivalvia</taxon>
        <taxon>Autobranchia</taxon>
        <taxon>Heteroconchia</taxon>
        <taxon>Palaeoheterodonta</taxon>
        <taxon>Unionida</taxon>
        <taxon>Unionoidea</taxon>
        <taxon>Unionidae</taxon>
        <taxon>Ambleminae</taxon>
        <taxon>Lampsilini</taxon>
        <taxon>Potamilus</taxon>
    </lineage>
</organism>
<proteinExistence type="predicted"/>
<dbReference type="PROSITE" id="PS50041">
    <property type="entry name" value="C_TYPE_LECTIN_2"/>
    <property type="match status" value="1"/>
</dbReference>
<reference evidence="8" key="3">
    <citation type="submission" date="2023-05" db="EMBL/GenBank/DDBJ databases">
        <authorList>
            <person name="Smith C.H."/>
        </authorList>
    </citation>
    <scope>NUCLEOTIDE SEQUENCE</scope>
    <source>
        <strain evidence="8">CHS0354</strain>
        <tissue evidence="8">Mantle</tissue>
    </source>
</reference>
<keyword evidence="4" id="KW-0732">Signal</keyword>
<dbReference type="SUPFAM" id="SSF56436">
    <property type="entry name" value="C-type lectin-like"/>
    <property type="match status" value="1"/>
</dbReference>
<protein>
    <recommendedName>
        <fullName evidence="10">Contactin</fullName>
    </recommendedName>
</protein>
<feature type="domain" description="Fibronectin type-III" evidence="7">
    <location>
        <begin position="1104"/>
        <end position="1199"/>
    </location>
</feature>
<dbReference type="GO" id="GO:0007411">
    <property type="term" value="P:axon guidance"/>
    <property type="evidence" value="ECO:0007669"/>
    <property type="project" value="TreeGrafter"/>
</dbReference>
<dbReference type="InterPro" id="IPR007110">
    <property type="entry name" value="Ig-like_dom"/>
</dbReference>
<reference evidence="8" key="2">
    <citation type="journal article" date="2021" name="Genome Biol. Evol.">
        <title>Developing a high-quality reference genome for a parasitic bivalve with doubly uniparental inheritance (Bivalvia: Unionida).</title>
        <authorList>
            <person name="Smith C.H."/>
        </authorList>
    </citation>
    <scope>NUCLEOTIDE SEQUENCE</scope>
    <source>
        <strain evidence="8">CHS0354</strain>
        <tissue evidence="8">Mantle</tissue>
    </source>
</reference>
<comment type="caution">
    <text evidence="8">The sequence shown here is derived from an EMBL/GenBank/DDBJ whole genome shotgun (WGS) entry which is preliminary data.</text>
</comment>
<dbReference type="CDD" id="cd00037">
    <property type="entry name" value="CLECT"/>
    <property type="match status" value="1"/>
</dbReference>
<dbReference type="SMART" id="SM00408">
    <property type="entry name" value="IGc2"/>
    <property type="match status" value="5"/>
</dbReference>
<evidence type="ECO:0000256" key="3">
    <source>
        <dbReference type="SAM" id="Phobius"/>
    </source>
</evidence>
<dbReference type="Gene3D" id="2.60.40.10">
    <property type="entry name" value="Immunoglobulins"/>
    <property type="match status" value="10"/>
</dbReference>
<gene>
    <name evidence="8" type="ORF">CHS0354_040356</name>
</gene>
<feature type="transmembrane region" description="Helical" evidence="3">
    <location>
        <begin position="1226"/>
        <end position="1248"/>
    </location>
</feature>
<feature type="domain" description="C-type lectin" evidence="5">
    <location>
        <begin position="34"/>
        <end position="154"/>
    </location>
</feature>
<evidence type="ECO:0000256" key="4">
    <source>
        <dbReference type="SAM" id="SignalP"/>
    </source>
</evidence>
<evidence type="ECO:0000259" key="5">
    <source>
        <dbReference type="PROSITE" id="PS50041"/>
    </source>
</evidence>
<dbReference type="GO" id="GO:0005886">
    <property type="term" value="C:plasma membrane"/>
    <property type="evidence" value="ECO:0007669"/>
    <property type="project" value="TreeGrafter"/>
</dbReference>
<dbReference type="InterPro" id="IPR016187">
    <property type="entry name" value="CTDL_fold"/>
</dbReference>
<keyword evidence="3" id="KW-1133">Transmembrane helix</keyword>
<dbReference type="FunFam" id="2.60.40.10:FF:000052">
    <property type="entry name" value="Contactin 1"/>
    <property type="match status" value="1"/>
</dbReference>
<dbReference type="InterPro" id="IPR013783">
    <property type="entry name" value="Ig-like_fold"/>
</dbReference>
<name>A0AAE0VM71_9BIVA</name>
<dbReference type="Pfam" id="PF13927">
    <property type="entry name" value="Ig_3"/>
    <property type="match status" value="3"/>
</dbReference>
<dbReference type="SMART" id="SM00060">
    <property type="entry name" value="FN3"/>
    <property type="match status" value="4"/>
</dbReference>
<feature type="domain" description="Ig-like" evidence="6">
    <location>
        <begin position="186"/>
        <end position="279"/>
    </location>
</feature>
<feature type="domain" description="Fibronectin type-III" evidence="7">
    <location>
        <begin position="892"/>
        <end position="997"/>
    </location>
</feature>